<keyword evidence="3" id="KW-1185">Reference proteome</keyword>
<feature type="compositionally biased region" description="Low complexity" evidence="1">
    <location>
        <begin position="145"/>
        <end position="154"/>
    </location>
</feature>
<dbReference type="Proteomes" id="UP000266841">
    <property type="component" value="Unassembled WGS sequence"/>
</dbReference>
<feature type="compositionally biased region" description="Basic residues" evidence="1">
    <location>
        <begin position="189"/>
        <end position="212"/>
    </location>
</feature>
<accession>K0RNY7</accession>
<evidence type="ECO:0000256" key="1">
    <source>
        <dbReference type="SAM" id="MobiDB-lite"/>
    </source>
</evidence>
<sequence>MKIEVPRSAWKVALSNALGLGIAERASERHGEDHEASIHRKFDSGLRQKRPLCAARPAARGVEGTKKEVATPSRLPRTPPSRREHEEEVSPEKSRPRPSDHGHRLEAHARGGRSDAAQTSPPSPPVAKGAGAAPSPSPPGEDGGADPSRASPSPTAMPPPYPGRQGRTRTDDAGPVPAPSPPPPGRGTGPRRRRTRRKRGRGNGAGGRRRGPSRGAGKDERESGGRGRRPRLVPPVVPGMAGEAAVDAGRGPEDDWTRDGRPAGGGGGDGGAGRAGATSPSADVLLRITRVTDAAINKSEMGTGEDFGSATKRVVIQKLCSRSRGRRSREATGAEAEAAQFLPCGAVTLAGRADNRERKPSKGGRAN</sequence>
<dbReference type="EMBL" id="AGNL01035333">
    <property type="protein sequence ID" value="EJK54755.1"/>
    <property type="molecule type" value="Genomic_DNA"/>
</dbReference>
<protein>
    <submittedName>
        <fullName evidence="2">Uncharacterized protein</fullName>
    </submittedName>
</protein>
<dbReference type="OMA" id="QTHMHAN"/>
<feature type="compositionally biased region" description="Gly residues" evidence="1">
    <location>
        <begin position="262"/>
        <end position="274"/>
    </location>
</feature>
<feature type="compositionally biased region" description="Basic and acidic residues" evidence="1">
    <location>
        <begin position="81"/>
        <end position="113"/>
    </location>
</feature>
<name>K0RNY7_THAOC</name>
<feature type="compositionally biased region" description="Basic and acidic residues" evidence="1">
    <location>
        <begin position="27"/>
        <end position="46"/>
    </location>
</feature>
<evidence type="ECO:0000313" key="2">
    <source>
        <dbReference type="EMBL" id="EJK54755.1"/>
    </source>
</evidence>
<comment type="caution">
    <text evidence="2">The sequence shown here is derived from an EMBL/GenBank/DDBJ whole genome shotgun (WGS) entry which is preliminary data.</text>
</comment>
<gene>
    <name evidence="2" type="ORF">THAOC_25590</name>
</gene>
<feature type="region of interest" description="Disordered" evidence="1">
    <location>
        <begin position="27"/>
        <end position="281"/>
    </location>
</feature>
<reference evidence="2 3" key="1">
    <citation type="journal article" date="2012" name="Genome Biol.">
        <title>Genome and low-iron response of an oceanic diatom adapted to chronic iron limitation.</title>
        <authorList>
            <person name="Lommer M."/>
            <person name="Specht M."/>
            <person name="Roy A.S."/>
            <person name="Kraemer L."/>
            <person name="Andreson R."/>
            <person name="Gutowska M.A."/>
            <person name="Wolf J."/>
            <person name="Bergner S.V."/>
            <person name="Schilhabel M.B."/>
            <person name="Klostermeier U.C."/>
            <person name="Beiko R.G."/>
            <person name="Rosenstiel P."/>
            <person name="Hippler M."/>
            <person name="Laroche J."/>
        </authorList>
    </citation>
    <scope>NUCLEOTIDE SEQUENCE [LARGE SCALE GENOMIC DNA]</scope>
    <source>
        <strain evidence="2 3">CCMP1005</strain>
    </source>
</reference>
<feature type="compositionally biased region" description="Basic and acidic residues" evidence="1">
    <location>
        <begin position="216"/>
        <end position="225"/>
    </location>
</feature>
<organism evidence="2 3">
    <name type="scientific">Thalassiosira oceanica</name>
    <name type="common">Marine diatom</name>
    <dbReference type="NCBI Taxonomy" id="159749"/>
    <lineage>
        <taxon>Eukaryota</taxon>
        <taxon>Sar</taxon>
        <taxon>Stramenopiles</taxon>
        <taxon>Ochrophyta</taxon>
        <taxon>Bacillariophyta</taxon>
        <taxon>Coscinodiscophyceae</taxon>
        <taxon>Thalassiosirophycidae</taxon>
        <taxon>Thalassiosirales</taxon>
        <taxon>Thalassiosiraceae</taxon>
        <taxon>Thalassiosira</taxon>
    </lineage>
</organism>
<feature type="compositionally biased region" description="Pro residues" evidence="1">
    <location>
        <begin position="176"/>
        <end position="185"/>
    </location>
</feature>
<feature type="compositionally biased region" description="Basic and acidic residues" evidence="1">
    <location>
        <begin position="250"/>
        <end position="261"/>
    </location>
</feature>
<dbReference type="AlphaFoldDB" id="K0RNY7"/>
<evidence type="ECO:0000313" key="3">
    <source>
        <dbReference type="Proteomes" id="UP000266841"/>
    </source>
</evidence>
<proteinExistence type="predicted"/>